<evidence type="ECO:0000256" key="2">
    <source>
        <dbReference type="PIRSR" id="PIRSR613078-2"/>
    </source>
</evidence>
<evidence type="ECO:0000256" key="1">
    <source>
        <dbReference type="PIRSR" id="PIRSR613078-1"/>
    </source>
</evidence>
<dbReference type="Gene3D" id="3.40.50.1240">
    <property type="entry name" value="Phosphoglycerate mutase-like"/>
    <property type="match status" value="1"/>
</dbReference>
<feature type="active site" description="Proton donor/acceptor" evidence="1">
    <location>
        <position position="76"/>
    </location>
</feature>
<dbReference type="PANTHER" id="PTHR48100:SF1">
    <property type="entry name" value="HISTIDINE PHOSPHATASE FAMILY PROTEIN-RELATED"/>
    <property type="match status" value="1"/>
</dbReference>
<accession>A0A2M8Z4D0</accession>
<dbReference type="AlphaFoldDB" id="A0A2M8Z4D0"/>
<dbReference type="CDD" id="cd07067">
    <property type="entry name" value="HP_PGM_like"/>
    <property type="match status" value="1"/>
</dbReference>
<dbReference type="InterPro" id="IPR050275">
    <property type="entry name" value="PGM_Phosphatase"/>
</dbReference>
<reference evidence="3 4" key="1">
    <citation type="submission" date="2017-11" db="EMBL/GenBank/DDBJ databases">
        <title>Understudied soil microbes with underappreciated capabilities: Untangling the Clostridium saccharolyticum group.</title>
        <authorList>
            <person name="Leschine S."/>
        </authorList>
    </citation>
    <scope>NUCLEOTIDE SEQUENCE [LARGE SCALE GENOMIC DNA]</scope>
    <source>
        <strain evidence="3 4">18A</strain>
    </source>
</reference>
<name>A0A2M8Z4D0_9FIRM</name>
<dbReference type="EMBL" id="PGET01000001">
    <property type="protein sequence ID" value="PJJ28293.1"/>
    <property type="molecule type" value="Genomic_DNA"/>
</dbReference>
<dbReference type="GO" id="GO:0005737">
    <property type="term" value="C:cytoplasm"/>
    <property type="evidence" value="ECO:0007669"/>
    <property type="project" value="TreeGrafter"/>
</dbReference>
<evidence type="ECO:0000313" key="3">
    <source>
        <dbReference type="EMBL" id="PJJ28293.1"/>
    </source>
</evidence>
<evidence type="ECO:0000313" key="4">
    <source>
        <dbReference type="Proteomes" id="UP000231092"/>
    </source>
</evidence>
<dbReference type="RefSeq" id="WP_100304798.1">
    <property type="nucleotide sequence ID" value="NZ_PGET01000001.1"/>
</dbReference>
<dbReference type="Proteomes" id="UP000231092">
    <property type="component" value="Unassembled WGS sequence"/>
</dbReference>
<dbReference type="SMART" id="SM00855">
    <property type="entry name" value="PGAM"/>
    <property type="match status" value="1"/>
</dbReference>
<proteinExistence type="predicted"/>
<dbReference type="Pfam" id="PF00300">
    <property type="entry name" value="His_Phos_1"/>
    <property type="match status" value="1"/>
</dbReference>
<dbReference type="InterPro" id="IPR013078">
    <property type="entry name" value="His_Pase_superF_clade-1"/>
</dbReference>
<gene>
    <name evidence="3" type="ORF">H171_1787</name>
</gene>
<sequence length="213" mass="24166">MNIYLIRHGRQNSKLCNIDVDLAEEGRRQSALVGKRLASVGMEAVYSSHLIRAVETAREANRYWNAKHIIRQELREISFGDMEGMADEKIAAIYGDFQKEQARLEQDLPYPGGECAGDVIKRAIPVLEEIASSGYQNVAVVTHGGVIRSVTSALLHMEPKFYRLLGNSLENCSITEVHWNEKTGRFLMERFNDYAHLEPYPELLRASWVDAEN</sequence>
<comment type="caution">
    <text evidence="3">The sequence shown here is derived from an EMBL/GenBank/DDBJ whole genome shotgun (WGS) entry which is preliminary data.</text>
</comment>
<organism evidence="3 4">
    <name type="scientific">[Clostridium] celerecrescens 18A</name>
    <dbReference type="NCBI Taxonomy" id="1286362"/>
    <lineage>
        <taxon>Bacteria</taxon>
        <taxon>Bacillati</taxon>
        <taxon>Bacillota</taxon>
        <taxon>Clostridia</taxon>
        <taxon>Lachnospirales</taxon>
        <taxon>Lachnospiraceae</taxon>
        <taxon>Lacrimispora</taxon>
    </lineage>
</organism>
<dbReference type="PANTHER" id="PTHR48100">
    <property type="entry name" value="BROAD-SPECIFICITY PHOSPHATASE YOR283W-RELATED"/>
    <property type="match status" value="1"/>
</dbReference>
<feature type="binding site" evidence="2">
    <location>
        <position position="52"/>
    </location>
    <ligand>
        <name>substrate</name>
    </ligand>
</feature>
<feature type="active site" description="Tele-phosphohistidine intermediate" evidence="1">
    <location>
        <position position="8"/>
    </location>
</feature>
<dbReference type="SUPFAM" id="SSF53254">
    <property type="entry name" value="Phosphoglycerate mutase-like"/>
    <property type="match status" value="1"/>
</dbReference>
<dbReference type="InterPro" id="IPR029033">
    <property type="entry name" value="His_PPase_superfam"/>
</dbReference>
<protein>
    <submittedName>
        <fullName evidence="3">Putative phosphoglycerate mutase</fullName>
    </submittedName>
</protein>
<dbReference type="GO" id="GO:0016791">
    <property type="term" value="F:phosphatase activity"/>
    <property type="evidence" value="ECO:0007669"/>
    <property type="project" value="TreeGrafter"/>
</dbReference>
<dbReference type="OrthoDB" id="7925971at2"/>